<comment type="caution">
    <text evidence="1">The sequence shown here is derived from an EMBL/GenBank/DDBJ whole genome shotgun (WGS) entry which is preliminary data.</text>
</comment>
<gene>
    <name evidence="1" type="ORF">ACFQ0E_00165</name>
</gene>
<dbReference type="EMBL" id="JBHTIF010000001">
    <property type="protein sequence ID" value="MFD0724004.1"/>
    <property type="molecule type" value="Genomic_DNA"/>
</dbReference>
<proteinExistence type="predicted"/>
<dbReference type="InterPro" id="IPR007922">
    <property type="entry name" value="DciA-like"/>
</dbReference>
<evidence type="ECO:0000313" key="1">
    <source>
        <dbReference type="EMBL" id="MFD0724004.1"/>
    </source>
</evidence>
<protein>
    <submittedName>
        <fullName evidence="1">DUF721 domain-containing protein</fullName>
    </submittedName>
</protein>
<dbReference type="Pfam" id="PF05258">
    <property type="entry name" value="DciA"/>
    <property type="match status" value="1"/>
</dbReference>
<accession>A0ABW2Y630</accession>
<evidence type="ECO:0000313" key="2">
    <source>
        <dbReference type="Proteomes" id="UP001597110"/>
    </source>
</evidence>
<sequence>MLDGDANDPGKLFLRRAMWLEALDLQLRPGLPPGVAAHARLANINRGRLVYLVDAPVWHAKLRLAATDVLEVARSIGLEVTELVVKIATGPHAMRAPAVGTSNSHSVPPLSAAAREAFAAALAGRDEDPSKQDSS</sequence>
<dbReference type="Proteomes" id="UP001597110">
    <property type="component" value="Unassembled WGS sequence"/>
</dbReference>
<reference evidence="2" key="1">
    <citation type="journal article" date="2019" name="Int. J. Syst. Evol. Microbiol.">
        <title>The Global Catalogue of Microorganisms (GCM) 10K type strain sequencing project: providing services to taxonomists for standard genome sequencing and annotation.</title>
        <authorList>
            <consortium name="The Broad Institute Genomics Platform"/>
            <consortium name="The Broad Institute Genome Sequencing Center for Infectious Disease"/>
            <person name="Wu L."/>
            <person name="Ma J."/>
        </authorList>
    </citation>
    <scope>NUCLEOTIDE SEQUENCE [LARGE SCALE GENOMIC DNA]</scope>
    <source>
        <strain evidence="2">CCUG 55585</strain>
    </source>
</reference>
<keyword evidence="2" id="KW-1185">Reference proteome</keyword>
<name>A0ABW2Y630_9GAMM</name>
<organism evidence="1 2">
    <name type="scientific">Lysobacter brunescens</name>
    <dbReference type="NCBI Taxonomy" id="262323"/>
    <lineage>
        <taxon>Bacteria</taxon>
        <taxon>Pseudomonadati</taxon>
        <taxon>Pseudomonadota</taxon>
        <taxon>Gammaproteobacteria</taxon>
        <taxon>Lysobacterales</taxon>
        <taxon>Lysobacteraceae</taxon>
        <taxon>Lysobacter</taxon>
    </lineage>
</organism>